<reference evidence="3 4" key="1">
    <citation type="submission" date="2016-11" db="EMBL/GenBank/DDBJ databases">
        <authorList>
            <person name="Varghese N."/>
            <person name="Submissions S."/>
        </authorList>
    </citation>
    <scope>NUCLEOTIDE SEQUENCE [LARGE SCALE GENOMIC DNA]</scope>
    <source>
        <strain evidence="3 4">DSM 17919</strain>
    </source>
</reference>
<evidence type="ECO:0000259" key="1">
    <source>
        <dbReference type="Pfam" id="PF07866"/>
    </source>
</evidence>
<sequence length="87" mass="10314">MYYRHFKGKFYQTVSEAFDTTTEEVVVIYRTLYASDYAWFTRPAAEFYGEKELADGTRVKRFAPIEKDLLPNEVQDYLAEHPIQSFL</sequence>
<dbReference type="Gene3D" id="2.30.30.320">
    <property type="entry name" value="DUF1653-like domain"/>
    <property type="match status" value="1"/>
</dbReference>
<accession>A0A8G2C898</accession>
<proteinExistence type="predicted"/>
<name>A0A8G2C898_9BACT</name>
<dbReference type="Pfam" id="PF07866">
    <property type="entry name" value="DUF1653"/>
    <property type="match status" value="1"/>
</dbReference>
<gene>
    <name evidence="2" type="ORF">AB2Z07_05125</name>
    <name evidence="3" type="ORF">SAMN05660830_00974</name>
</gene>
<dbReference type="RefSeq" id="WP_020002087.1">
    <property type="nucleotide sequence ID" value="NZ_CP192219.1"/>
</dbReference>
<dbReference type="InterPro" id="IPR037135">
    <property type="entry name" value="DUF1653-like_dom_sf"/>
</dbReference>
<dbReference type="AlphaFoldDB" id="A0A8G2C898"/>
<feature type="domain" description="DUF1653" evidence="1">
    <location>
        <begin position="2"/>
        <end position="63"/>
    </location>
</feature>
<dbReference type="EMBL" id="JBFSOO010000003">
    <property type="protein sequence ID" value="MEZ6852919.1"/>
    <property type="molecule type" value="Genomic_DNA"/>
</dbReference>
<dbReference type="InterPro" id="IPR023387">
    <property type="entry name" value="DUF1653-like_dom"/>
</dbReference>
<evidence type="ECO:0000313" key="2">
    <source>
        <dbReference type="EMBL" id="MEZ6852919.1"/>
    </source>
</evidence>
<evidence type="ECO:0000313" key="5">
    <source>
        <dbReference type="Proteomes" id="UP001568358"/>
    </source>
</evidence>
<dbReference type="EMBL" id="FQZR01000002">
    <property type="protein sequence ID" value="SHI78289.1"/>
    <property type="molecule type" value="Genomic_DNA"/>
</dbReference>
<organism evidence="3 4">
    <name type="scientific">Halodesulfovibrio aestuarii</name>
    <dbReference type="NCBI Taxonomy" id="126333"/>
    <lineage>
        <taxon>Bacteria</taxon>
        <taxon>Pseudomonadati</taxon>
        <taxon>Thermodesulfobacteriota</taxon>
        <taxon>Desulfovibrionia</taxon>
        <taxon>Desulfovibrionales</taxon>
        <taxon>Desulfovibrionaceae</taxon>
        <taxon>Halodesulfovibrio</taxon>
    </lineage>
</organism>
<evidence type="ECO:0000313" key="4">
    <source>
        <dbReference type="Proteomes" id="UP000184001"/>
    </source>
</evidence>
<dbReference type="Proteomes" id="UP001568358">
    <property type="component" value="Unassembled WGS sequence"/>
</dbReference>
<comment type="caution">
    <text evidence="3">The sequence shown here is derived from an EMBL/GenBank/DDBJ whole genome shotgun (WGS) entry which is preliminary data.</text>
</comment>
<protein>
    <submittedName>
        <fullName evidence="2">DUF1653 domain-containing protein</fullName>
    </submittedName>
</protein>
<keyword evidence="5" id="KW-1185">Reference proteome</keyword>
<dbReference type="Proteomes" id="UP000184001">
    <property type="component" value="Unassembled WGS sequence"/>
</dbReference>
<reference evidence="2 5" key="2">
    <citation type="submission" date="2024-07" db="EMBL/GenBank/DDBJ databases">
        <title>Active virus-host system and metabolic interactions in a Lokiarchaeon culture.</title>
        <authorList>
            <person name="Ponce Toledo R.I."/>
            <person name="Rodrigues Oliveira T."/>
            <person name="Schleper C."/>
        </authorList>
    </citation>
    <scope>NUCLEOTIDE SEQUENCE [LARGE SCALE GENOMIC DNA]</scope>
    <source>
        <strain evidence="2 5">B35</strain>
    </source>
</reference>
<evidence type="ECO:0000313" key="3">
    <source>
        <dbReference type="EMBL" id="SHI78289.1"/>
    </source>
</evidence>